<dbReference type="STRING" id="1706337.A0A341B700"/>
<comment type="subcellular location">
    <subcellularLocation>
        <location evidence="2">Autolysosome</location>
    </subcellularLocation>
</comment>
<feature type="binding site" evidence="5">
    <location>
        <position position="83"/>
    </location>
    <ligand>
        <name>Fe cation</name>
        <dbReference type="ChEBI" id="CHEBI:24875"/>
        <label>1</label>
    </ligand>
</feature>
<dbReference type="InterPro" id="IPR012347">
    <property type="entry name" value="Ferritin-like"/>
</dbReference>
<evidence type="ECO:0000256" key="1">
    <source>
        <dbReference type="ARBA" id="ARBA00040044"/>
    </source>
</evidence>
<evidence type="ECO:0000256" key="4">
    <source>
        <dbReference type="ARBA" id="ARBA00047045"/>
    </source>
</evidence>
<evidence type="ECO:0000313" key="6">
    <source>
        <dbReference type="Proteomes" id="UP000252040"/>
    </source>
</evidence>
<reference evidence="7" key="1">
    <citation type="submission" date="2025-08" db="UniProtKB">
        <authorList>
            <consortium name="RefSeq"/>
        </authorList>
    </citation>
    <scope>IDENTIFICATION</scope>
    <source>
        <tissue evidence="7">Meat</tissue>
    </source>
</reference>
<sequence length="144" mass="16251">MSSQICQNYSTQVEAAVNHWGQPASGSSYTYLSLGFYFYRDDVALEDVGQFFAESTTEKGAQKPSQDEWGKTLDNKEAATALEKNLSQALVDLHPWALAAQTPTRDFLESRFLEEQLKLIKQMATTRLTSTGWLEGYGVEYKDY</sequence>
<dbReference type="GO" id="GO:0008198">
    <property type="term" value="F:ferrous iron binding"/>
    <property type="evidence" value="ECO:0007669"/>
    <property type="project" value="TreeGrafter"/>
</dbReference>
<proteinExistence type="predicted"/>
<keyword evidence="5" id="KW-0408">Iron</keyword>
<dbReference type="Gene3D" id="1.20.1260.10">
    <property type="match status" value="2"/>
</dbReference>
<dbReference type="PANTHER" id="PTHR11431">
    <property type="entry name" value="FERRITIN"/>
    <property type="match status" value="1"/>
</dbReference>
<dbReference type="GO" id="GO:0006879">
    <property type="term" value="P:intracellular iron ion homeostasis"/>
    <property type="evidence" value="ECO:0007669"/>
    <property type="project" value="InterPro"/>
</dbReference>
<organism evidence="6 7">
    <name type="scientific">Neophocaena asiaeorientalis asiaeorientalis</name>
    <name type="common">Yangtze finless porpoise</name>
    <name type="synonym">Neophocaena phocaenoides subsp. asiaeorientalis</name>
    <dbReference type="NCBI Taxonomy" id="1706337"/>
    <lineage>
        <taxon>Eukaryota</taxon>
        <taxon>Metazoa</taxon>
        <taxon>Chordata</taxon>
        <taxon>Craniata</taxon>
        <taxon>Vertebrata</taxon>
        <taxon>Euteleostomi</taxon>
        <taxon>Mammalia</taxon>
        <taxon>Eutheria</taxon>
        <taxon>Laurasiatheria</taxon>
        <taxon>Artiodactyla</taxon>
        <taxon>Whippomorpha</taxon>
        <taxon>Cetacea</taxon>
        <taxon>Odontoceti</taxon>
        <taxon>Phocoenidae</taxon>
        <taxon>Neophocaena</taxon>
    </lineage>
</organism>
<dbReference type="GO" id="GO:0006826">
    <property type="term" value="P:iron ion transport"/>
    <property type="evidence" value="ECO:0007669"/>
    <property type="project" value="InterPro"/>
</dbReference>
<dbReference type="SUPFAM" id="SSF47240">
    <property type="entry name" value="Ferritin-like"/>
    <property type="match status" value="1"/>
</dbReference>
<comment type="subunit">
    <text evidence="4">Oligomer of 24 subunits. There are two types of subunits: L (light) chain and H (heavy) chain. The major chain can be light or heavy, depending on the species and tissue type. The functional molecule forms a roughly spherical shell with a diameter of 12 nm and contains a central cavity into which the insoluble mineral iron core is deposited. Interacts with NCOA4.</text>
</comment>
<keyword evidence="5" id="KW-0479">Metal-binding</keyword>
<dbReference type="InterPro" id="IPR009078">
    <property type="entry name" value="Ferritin-like_SF"/>
</dbReference>
<dbReference type="Proteomes" id="UP000252040">
    <property type="component" value="Unplaced"/>
</dbReference>
<dbReference type="PANTHER" id="PTHR11431:SF47">
    <property type="entry name" value="FERRITIN LIGHT CHAIN"/>
    <property type="match status" value="1"/>
</dbReference>
<dbReference type="RefSeq" id="XP_024597407.1">
    <property type="nucleotide sequence ID" value="XM_024741639.1"/>
</dbReference>
<evidence type="ECO:0000256" key="3">
    <source>
        <dbReference type="ARBA" id="ARBA00045578"/>
    </source>
</evidence>
<dbReference type="InterPro" id="IPR001519">
    <property type="entry name" value="Ferritin"/>
</dbReference>
<protein>
    <recommendedName>
        <fullName evidence="1">Ferritin light chain</fullName>
    </recommendedName>
</protein>
<dbReference type="KEGG" id="nasi:112397447"/>
<gene>
    <name evidence="7" type="primary">LOC112397447</name>
</gene>
<dbReference type="GeneID" id="112397447"/>
<evidence type="ECO:0000313" key="7">
    <source>
        <dbReference type="RefSeq" id="XP_024597407.1"/>
    </source>
</evidence>
<dbReference type="InParanoid" id="A0A341B700"/>
<feature type="binding site" evidence="5">
    <location>
        <position position="116"/>
    </location>
    <ligand>
        <name>Fe cation</name>
        <dbReference type="ChEBI" id="CHEBI:24875"/>
        <label>1</label>
    </ligand>
</feature>
<keyword evidence="6" id="KW-1185">Reference proteome</keyword>
<evidence type="ECO:0000256" key="5">
    <source>
        <dbReference type="PIRSR" id="PIRSR601519-1"/>
    </source>
</evidence>
<accession>A0A341B700</accession>
<comment type="function">
    <text evidence="3">Stores iron in a soluble, non-toxic, readily available form. Important for iron homeostasis. Iron is taken up in the ferrous form and deposited as ferric hydroxides after oxidation. Also plays a role in delivery of iron to cells. Mediates iron uptake in capsule cells of the developing kidney. Delivery to lysosomes by the cargo receptor NCOA4 for autophagic degradation and release or iron.</text>
</comment>
<dbReference type="GO" id="GO:0044754">
    <property type="term" value="C:autolysosome"/>
    <property type="evidence" value="ECO:0007669"/>
    <property type="project" value="UniProtKB-SubCell"/>
</dbReference>
<dbReference type="GO" id="GO:0008199">
    <property type="term" value="F:ferric iron binding"/>
    <property type="evidence" value="ECO:0007669"/>
    <property type="project" value="InterPro"/>
</dbReference>
<evidence type="ECO:0000256" key="2">
    <source>
        <dbReference type="ARBA" id="ARBA00044942"/>
    </source>
</evidence>
<dbReference type="AlphaFoldDB" id="A0A341B700"/>
<name>A0A341B700_NEOAA</name>